<dbReference type="EMBL" id="FOYL01000005">
    <property type="protein sequence ID" value="SFR20431.1"/>
    <property type="molecule type" value="Genomic_DNA"/>
</dbReference>
<keyword evidence="3" id="KW-1185">Reference proteome</keyword>
<evidence type="ECO:0000313" key="3">
    <source>
        <dbReference type="Proteomes" id="UP000198583"/>
    </source>
</evidence>
<protein>
    <submittedName>
        <fullName evidence="2">MT0933-like antitoxin protein</fullName>
    </submittedName>
</protein>
<dbReference type="RefSeq" id="WP_093596979.1">
    <property type="nucleotide sequence ID" value="NZ_FOYL01000005.1"/>
</dbReference>
<feature type="region of interest" description="Disordered" evidence="1">
    <location>
        <begin position="1"/>
        <end position="66"/>
    </location>
</feature>
<feature type="compositionally biased region" description="Basic and acidic residues" evidence="1">
    <location>
        <begin position="32"/>
        <end position="55"/>
    </location>
</feature>
<name>A0A1I6ESC2_9PSEU</name>
<evidence type="ECO:0000313" key="2">
    <source>
        <dbReference type="EMBL" id="SFR20431.1"/>
    </source>
</evidence>
<gene>
    <name evidence="2" type="ORF">SAMN04488564_105228</name>
</gene>
<dbReference type="OrthoDB" id="3579262at2"/>
<dbReference type="Proteomes" id="UP000198583">
    <property type="component" value="Unassembled WGS sequence"/>
</dbReference>
<dbReference type="Pfam" id="PF14013">
    <property type="entry name" value="MT0933_antitox"/>
    <property type="match status" value="1"/>
</dbReference>
<proteinExistence type="predicted"/>
<reference evidence="3" key="1">
    <citation type="submission" date="2016-10" db="EMBL/GenBank/DDBJ databases">
        <authorList>
            <person name="Varghese N."/>
            <person name="Submissions S."/>
        </authorList>
    </citation>
    <scope>NUCLEOTIDE SEQUENCE [LARGE SCALE GENOMIC DNA]</scope>
    <source>
        <strain evidence="3">DSM 44232</strain>
    </source>
</reference>
<organism evidence="2 3">
    <name type="scientific">Lentzea waywayandensis</name>
    <dbReference type="NCBI Taxonomy" id="84724"/>
    <lineage>
        <taxon>Bacteria</taxon>
        <taxon>Bacillati</taxon>
        <taxon>Actinomycetota</taxon>
        <taxon>Actinomycetes</taxon>
        <taxon>Pseudonocardiales</taxon>
        <taxon>Pseudonocardiaceae</taxon>
        <taxon>Lentzea</taxon>
    </lineage>
</organism>
<accession>A0A1I6ESC2</accession>
<feature type="compositionally biased region" description="Basic and acidic residues" evidence="1">
    <location>
        <begin position="1"/>
        <end position="25"/>
    </location>
</feature>
<dbReference type="InterPro" id="IPR028037">
    <property type="entry name" value="Antitoxin_Rv0909/MT0933"/>
</dbReference>
<evidence type="ECO:0000256" key="1">
    <source>
        <dbReference type="SAM" id="MobiDB-lite"/>
    </source>
</evidence>
<dbReference type="STRING" id="84724.SAMN04488564_105228"/>
<sequence>MGFDELKNKAKDLIGQHGDKVDQGVERAGQFADEKTGGKHSEHIDKGEDKLKEGLRNFGGEQQQQQ</sequence>
<dbReference type="AlphaFoldDB" id="A0A1I6ESC2"/>